<evidence type="ECO:0000256" key="8">
    <source>
        <dbReference type="SAM" id="Phobius"/>
    </source>
</evidence>
<name>A0A9N8HL65_9STRA</name>
<dbReference type="PANTHER" id="PTHR11920:SF335">
    <property type="entry name" value="GUANYLATE CYCLASE"/>
    <property type="match status" value="1"/>
</dbReference>
<sequence>MATKDEVQKIADGLAATATSNGGSSGNNRTDDYVDEDDDLSDVFSTVNDNEDSHEEEKKTSKQRKAEEAMLVQATQENKAVWTFRLLTTLVLVVVAVTICLVVALNEKNNEKKDFETAFQELGGQLVATFESHVVQRMGIVDKFSMELTSECETDVNCTWPFVTPANYQVRAAKSGELGKLAQLFLLPRVYTELDDEWVAYTQENQGWIVDSLRANGAVEPIEAVPVPPFVYNIEDGKPSPMNSSLWDQYFPMWVQWPIAKRTFANFNPYGNGDAGRLQIDAVYETGMPSFPRSIDWWEEFDTRDKNHIFRLIKSVYPDYNGDPLYTGCFPVWNSVDPNNDEKEIVGVIQGGVIWNTYFESILPEGTKNITVILENQCNQTFTYNVGGETGEFQGPEDLHDPKYDYLELGSNINDVIGIDRDQFTVTRGNCDYSIRVYPSNEFEESFYTNRPTTYALALAFVFIFTCSVFLLYDRMVELRQRKVMKSALQSGKLVSSLFPEEVRNRLFEEEEAKKNADQRGWKKQPSDDDLADLASVAAKQSHAIASLYPETTIFFADLAGFTKWSSSRTPIEVFDLLETVYGEFDKLAKRYKVFKVETIGDCYVAVTGLPKPQEDHALLMCKFARSCMAKFQLVTVDLSDTLGEDTKLLEMRVGLHSGPVTAGVLRGDKGRFQLFGDSVNTASRMESNGVKGKIHCSEATAEALRKARKQNWLVPREDKIVAKGKGEMQTYWVEMSGLAATSTSGSVLSGIHSIETPEQSTPTPSSHASMPLRNNPNQQQDLEGSKSGIEC</sequence>
<dbReference type="GO" id="GO:0004016">
    <property type="term" value="F:adenylate cyclase activity"/>
    <property type="evidence" value="ECO:0007669"/>
    <property type="project" value="TreeGrafter"/>
</dbReference>
<dbReference type="SUPFAM" id="SSF55073">
    <property type="entry name" value="Nucleotide cyclase"/>
    <property type="match status" value="1"/>
</dbReference>
<feature type="compositionally biased region" description="Polar residues" evidence="7">
    <location>
        <begin position="757"/>
        <end position="783"/>
    </location>
</feature>
<evidence type="ECO:0000256" key="4">
    <source>
        <dbReference type="ARBA" id="ARBA00022989"/>
    </source>
</evidence>
<keyword evidence="10" id="KW-0675">Receptor</keyword>
<dbReference type="Proteomes" id="UP001153069">
    <property type="component" value="Unassembled WGS sequence"/>
</dbReference>
<dbReference type="GO" id="GO:0007168">
    <property type="term" value="P:receptor guanylyl cyclase signaling pathway"/>
    <property type="evidence" value="ECO:0007669"/>
    <property type="project" value="TreeGrafter"/>
</dbReference>
<dbReference type="GO" id="GO:0005886">
    <property type="term" value="C:plasma membrane"/>
    <property type="evidence" value="ECO:0007669"/>
    <property type="project" value="TreeGrafter"/>
</dbReference>
<evidence type="ECO:0000313" key="10">
    <source>
        <dbReference type="EMBL" id="CAB9514573.1"/>
    </source>
</evidence>
<dbReference type="Pfam" id="PF00211">
    <property type="entry name" value="Guanylate_cyc"/>
    <property type="match status" value="1"/>
</dbReference>
<feature type="compositionally biased region" description="Polar residues" evidence="7">
    <location>
        <begin position="17"/>
        <end position="28"/>
    </location>
</feature>
<evidence type="ECO:0000256" key="3">
    <source>
        <dbReference type="ARBA" id="ARBA00022741"/>
    </source>
</evidence>
<dbReference type="PROSITE" id="PS50125">
    <property type="entry name" value="GUANYLATE_CYCLASE_2"/>
    <property type="match status" value="1"/>
</dbReference>
<dbReference type="SMART" id="SM00044">
    <property type="entry name" value="CYCc"/>
    <property type="match status" value="1"/>
</dbReference>
<dbReference type="InterPro" id="IPR029787">
    <property type="entry name" value="Nucleotide_cyclase"/>
</dbReference>
<evidence type="ECO:0000259" key="9">
    <source>
        <dbReference type="PROSITE" id="PS50125"/>
    </source>
</evidence>
<accession>A0A9N8HL65</accession>
<dbReference type="GO" id="GO:0035556">
    <property type="term" value="P:intracellular signal transduction"/>
    <property type="evidence" value="ECO:0007669"/>
    <property type="project" value="InterPro"/>
</dbReference>
<evidence type="ECO:0000256" key="5">
    <source>
        <dbReference type="ARBA" id="ARBA00023136"/>
    </source>
</evidence>
<evidence type="ECO:0000313" key="11">
    <source>
        <dbReference type="Proteomes" id="UP001153069"/>
    </source>
</evidence>
<feature type="transmembrane region" description="Helical" evidence="8">
    <location>
        <begin position="455"/>
        <end position="473"/>
    </location>
</feature>
<keyword evidence="3" id="KW-0547">Nucleotide-binding</keyword>
<dbReference type="GO" id="GO:0000166">
    <property type="term" value="F:nucleotide binding"/>
    <property type="evidence" value="ECO:0007669"/>
    <property type="project" value="UniProtKB-KW"/>
</dbReference>
<evidence type="ECO:0000256" key="2">
    <source>
        <dbReference type="ARBA" id="ARBA00022692"/>
    </source>
</evidence>
<keyword evidence="11" id="KW-1185">Reference proteome</keyword>
<organism evidence="10 11">
    <name type="scientific">Seminavis robusta</name>
    <dbReference type="NCBI Taxonomy" id="568900"/>
    <lineage>
        <taxon>Eukaryota</taxon>
        <taxon>Sar</taxon>
        <taxon>Stramenopiles</taxon>
        <taxon>Ochrophyta</taxon>
        <taxon>Bacillariophyta</taxon>
        <taxon>Bacillariophyceae</taxon>
        <taxon>Bacillariophycidae</taxon>
        <taxon>Naviculales</taxon>
        <taxon>Naviculaceae</taxon>
        <taxon>Seminavis</taxon>
    </lineage>
</organism>
<dbReference type="InterPro" id="IPR001054">
    <property type="entry name" value="A/G_cyclase"/>
</dbReference>
<dbReference type="EMBL" id="CAICTM010000660">
    <property type="protein sequence ID" value="CAB9514573.1"/>
    <property type="molecule type" value="Genomic_DNA"/>
</dbReference>
<evidence type="ECO:0000256" key="1">
    <source>
        <dbReference type="ARBA" id="ARBA00004370"/>
    </source>
</evidence>
<keyword evidence="4 8" id="KW-1133">Transmembrane helix</keyword>
<keyword evidence="5 8" id="KW-0472">Membrane</keyword>
<gene>
    <name evidence="10" type="ORF">SEMRO_661_G183280.1</name>
</gene>
<keyword evidence="6" id="KW-0456">Lyase</keyword>
<comment type="caution">
    <text evidence="10">The sequence shown here is derived from an EMBL/GenBank/DDBJ whole genome shotgun (WGS) entry which is preliminary data.</text>
</comment>
<reference evidence="10" key="1">
    <citation type="submission" date="2020-06" db="EMBL/GenBank/DDBJ databases">
        <authorList>
            <consortium name="Plant Systems Biology data submission"/>
        </authorList>
    </citation>
    <scope>NUCLEOTIDE SEQUENCE</scope>
    <source>
        <strain evidence="10">D6</strain>
    </source>
</reference>
<dbReference type="GO" id="GO:0004383">
    <property type="term" value="F:guanylate cyclase activity"/>
    <property type="evidence" value="ECO:0007669"/>
    <property type="project" value="TreeGrafter"/>
</dbReference>
<keyword evidence="2 8" id="KW-0812">Transmembrane</keyword>
<feature type="compositionally biased region" description="Basic and acidic residues" evidence="7">
    <location>
        <begin position="55"/>
        <end position="64"/>
    </location>
</feature>
<dbReference type="InterPro" id="IPR050401">
    <property type="entry name" value="Cyclic_nucleotide_synthase"/>
</dbReference>
<proteinExistence type="predicted"/>
<dbReference type="PANTHER" id="PTHR11920">
    <property type="entry name" value="GUANYLYL CYCLASE"/>
    <property type="match status" value="1"/>
</dbReference>
<dbReference type="GO" id="GO:0001653">
    <property type="term" value="F:peptide receptor activity"/>
    <property type="evidence" value="ECO:0007669"/>
    <property type="project" value="TreeGrafter"/>
</dbReference>
<feature type="region of interest" description="Disordered" evidence="7">
    <location>
        <begin position="755"/>
        <end position="792"/>
    </location>
</feature>
<evidence type="ECO:0000256" key="7">
    <source>
        <dbReference type="SAM" id="MobiDB-lite"/>
    </source>
</evidence>
<comment type="subcellular location">
    <subcellularLocation>
        <location evidence="1">Membrane</location>
    </subcellularLocation>
</comment>
<protein>
    <submittedName>
        <fullName evidence="10">Receptor-type guanylate cyclase gcy</fullName>
    </submittedName>
</protein>
<feature type="domain" description="Guanylate cyclase" evidence="9">
    <location>
        <begin position="553"/>
        <end position="687"/>
    </location>
</feature>
<dbReference type="AlphaFoldDB" id="A0A9N8HL65"/>
<feature type="transmembrane region" description="Helical" evidence="8">
    <location>
        <begin position="86"/>
        <end position="105"/>
    </location>
</feature>
<feature type="region of interest" description="Disordered" evidence="7">
    <location>
        <begin position="1"/>
        <end position="64"/>
    </location>
</feature>
<evidence type="ECO:0000256" key="6">
    <source>
        <dbReference type="ARBA" id="ARBA00023239"/>
    </source>
</evidence>
<dbReference type="Gene3D" id="3.30.70.1230">
    <property type="entry name" value="Nucleotide cyclase"/>
    <property type="match status" value="1"/>
</dbReference>
<dbReference type="CDD" id="cd07302">
    <property type="entry name" value="CHD"/>
    <property type="match status" value="1"/>
</dbReference>